<dbReference type="EMBL" id="JAVIDA010000001">
    <property type="protein sequence ID" value="MDQ9069928.1"/>
    <property type="molecule type" value="Genomic_DNA"/>
</dbReference>
<dbReference type="RefSeq" id="WP_308956071.1">
    <property type="nucleotide sequence ID" value="NZ_JAVICY010000011.1"/>
</dbReference>
<comment type="caution">
    <text evidence="3">The sequence shown here is derived from an EMBL/GenBank/DDBJ whole genome shotgun (WGS) entry which is preliminary data.</text>
</comment>
<sequence>MATLPAQDQSKSKQKPLTTVSTNKPPNSSVPLTVKPIVVNVFFDGTKNNLYNTDARKYFKALIEKERDKYESYENDYSNIAHLFTQRYGENGENIWVYVEGIGTKQYTTDDTQGFAFGSGDYGIIMRTHKDAISLIRKRFEKFNGNSIRPSSLIFNVFGFSRGAAAARHFIHYCKISDPFFPFWKINRFSTQFRFVGIFDTVSSFSYHYSAKPNFNDVDELNLDFKALSTDDKKNIKVFHITAADEYRGYFSLTDITAALKGKYGYEVSMDGAHSDIGGSYPSGLKDSYYFKTPEMKAWFFEKGFYFEKDDEIKSVITNTKDSFGPEFQAQRKNSIPNDYHKISLRTMRLMTQKYAKIQFGQEILNHESKGLVGTLIELMNLHPSFVLKNHVWGKRDDLCVKDKAKVQKLRHEYLHWSARRTRTEEAKTISDDTGYEVNLKNGLPYRVVYHG</sequence>
<evidence type="ECO:0000313" key="3">
    <source>
        <dbReference type="EMBL" id="MDQ9069928.1"/>
    </source>
</evidence>
<dbReference type="Pfam" id="PF09994">
    <property type="entry name" value="T6SS_Tle1-like_cat"/>
    <property type="match status" value="1"/>
</dbReference>
<evidence type="ECO:0000313" key="4">
    <source>
        <dbReference type="Proteomes" id="UP001243195"/>
    </source>
</evidence>
<protein>
    <submittedName>
        <fullName evidence="3">DUF2235 domain-containing protein</fullName>
    </submittedName>
</protein>
<gene>
    <name evidence="3" type="ORF">RFH51_00395</name>
</gene>
<accession>A0AAW8JF29</accession>
<evidence type="ECO:0000256" key="1">
    <source>
        <dbReference type="SAM" id="MobiDB-lite"/>
    </source>
</evidence>
<reference evidence="3" key="1">
    <citation type="submission" date="2023-08" db="EMBL/GenBank/DDBJ databases">
        <title>Emergence of clinically-relevant ST2 carbapenem-resistant Acinetobacter baumannii strains in hospital sewages in Zhejiang, East of China.</title>
        <authorList>
            <person name="Kaichao C."/>
            <person name="Zhang R."/>
        </authorList>
    </citation>
    <scope>NUCLEOTIDE SEQUENCE</scope>
    <source>
        <strain evidence="3">M-SY-60</strain>
    </source>
</reference>
<name>A0AAW8JF29_9GAMM</name>
<dbReference type="Proteomes" id="UP001243195">
    <property type="component" value="Unassembled WGS sequence"/>
</dbReference>
<feature type="region of interest" description="Disordered" evidence="1">
    <location>
        <begin position="1"/>
        <end position="28"/>
    </location>
</feature>
<dbReference type="AlphaFoldDB" id="A0AAW8JF29"/>
<dbReference type="PANTHER" id="PTHR33840:SF1">
    <property type="entry name" value="TLE1 PHOSPHOLIPASE DOMAIN-CONTAINING PROTEIN"/>
    <property type="match status" value="1"/>
</dbReference>
<dbReference type="InterPro" id="IPR018712">
    <property type="entry name" value="Tle1-like_cat"/>
</dbReference>
<organism evidence="3 4">
    <name type="scientific">Acinetobacter gerneri</name>
    <dbReference type="NCBI Taxonomy" id="202952"/>
    <lineage>
        <taxon>Bacteria</taxon>
        <taxon>Pseudomonadati</taxon>
        <taxon>Pseudomonadota</taxon>
        <taxon>Gammaproteobacteria</taxon>
        <taxon>Moraxellales</taxon>
        <taxon>Moraxellaceae</taxon>
        <taxon>Acinetobacter</taxon>
    </lineage>
</organism>
<dbReference type="PANTHER" id="PTHR33840">
    <property type="match status" value="1"/>
</dbReference>
<evidence type="ECO:0000259" key="2">
    <source>
        <dbReference type="Pfam" id="PF09994"/>
    </source>
</evidence>
<feature type="compositionally biased region" description="Polar residues" evidence="1">
    <location>
        <begin position="15"/>
        <end position="28"/>
    </location>
</feature>
<feature type="domain" description="T6SS Phospholipase effector Tle1-like catalytic" evidence="2">
    <location>
        <begin position="189"/>
        <end position="283"/>
    </location>
</feature>
<proteinExistence type="predicted"/>